<reference evidence="1 2" key="1">
    <citation type="journal article" date="2023" name="Sci. Data">
        <title>Genome assembly of the Korean intertidal mud-creeper Batillaria attramentaria.</title>
        <authorList>
            <person name="Patra A.K."/>
            <person name="Ho P.T."/>
            <person name="Jun S."/>
            <person name="Lee S.J."/>
            <person name="Kim Y."/>
            <person name="Won Y.J."/>
        </authorList>
    </citation>
    <scope>NUCLEOTIDE SEQUENCE [LARGE SCALE GENOMIC DNA]</scope>
    <source>
        <strain evidence="1">Wonlab-2016</strain>
    </source>
</reference>
<feature type="non-terminal residue" evidence="1">
    <location>
        <position position="61"/>
    </location>
</feature>
<evidence type="ECO:0000313" key="1">
    <source>
        <dbReference type="EMBL" id="KAK7485756.1"/>
    </source>
</evidence>
<organism evidence="1 2">
    <name type="scientific">Batillaria attramentaria</name>
    <dbReference type="NCBI Taxonomy" id="370345"/>
    <lineage>
        <taxon>Eukaryota</taxon>
        <taxon>Metazoa</taxon>
        <taxon>Spiralia</taxon>
        <taxon>Lophotrochozoa</taxon>
        <taxon>Mollusca</taxon>
        <taxon>Gastropoda</taxon>
        <taxon>Caenogastropoda</taxon>
        <taxon>Sorbeoconcha</taxon>
        <taxon>Cerithioidea</taxon>
        <taxon>Batillariidae</taxon>
        <taxon>Batillaria</taxon>
    </lineage>
</organism>
<evidence type="ECO:0000313" key="2">
    <source>
        <dbReference type="Proteomes" id="UP001519460"/>
    </source>
</evidence>
<sequence length="61" mass="6750">MPQPFPPLAYCADAISKSKALAEPGDKNITIDDPTRTSLYCVVFSSESTTRTRKNLSQEEE</sequence>
<comment type="caution">
    <text evidence="1">The sequence shown here is derived from an EMBL/GenBank/DDBJ whole genome shotgun (WGS) entry which is preliminary data.</text>
</comment>
<dbReference type="Proteomes" id="UP001519460">
    <property type="component" value="Unassembled WGS sequence"/>
</dbReference>
<accession>A0ABD0KF12</accession>
<protein>
    <submittedName>
        <fullName evidence="1">Uncharacterized protein</fullName>
    </submittedName>
</protein>
<gene>
    <name evidence="1" type="ORF">BaRGS_00023057</name>
</gene>
<name>A0ABD0KF12_9CAEN</name>
<dbReference type="AlphaFoldDB" id="A0ABD0KF12"/>
<dbReference type="EMBL" id="JACVVK020000190">
    <property type="protein sequence ID" value="KAK7485756.1"/>
    <property type="molecule type" value="Genomic_DNA"/>
</dbReference>
<keyword evidence="2" id="KW-1185">Reference proteome</keyword>
<proteinExistence type="predicted"/>